<accession>A0A0A9HBG3</accession>
<reference evidence="1" key="2">
    <citation type="journal article" date="2015" name="Data Brief">
        <title>Shoot transcriptome of the giant reed, Arundo donax.</title>
        <authorList>
            <person name="Barrero R.A."/>
            <person name="Guerrero F.D."/>
            <person name="Moolhuijzen P."/>
            <person name="Goolsby J.A."/>
            <person name="Tidwell J."/>
            <person name="Bellgard S.E."/>
            <person name="Bellgard M.I."/>
        </authorList>
    </citation>
    <scope>NUCLEOTIDE SEQUENCE</scope>
    <source>
        <tissue evidence="1">Shoot tissue taken approximately 20 cm above the soil surface</tissue>
    </source>
</reference>
<dbReference type="EMBL" id="GBRH01167633">
    <property type="protein sequence ID" value="JAE30263.1"/>
    <property type="molecule type" value="Transcribed_RNA"/>
</dbReference>
<protein>
    <submittedName>
        <fullName evidence="1">Uncharacterized protein</fullName>
    </submittedName>
</protein>
<proteinExistence type="predicted"/>
<evidence type="ECO:0000313" key="1">
    <source>
        <dbReference type="EMBL" id="JAE30263.1"/>
    </source>
</evidence>
<reference evidence="1" key="1">
    <citation type="submission" date="2014-09" db="EMBL/GenBank/DDBJ databases">
        <authorList>
            <person name="Magalhaes I.L.F."/>
            <person name="Oliveira U."/>
            <person name="Santos F.R."/>
            <person name="Vidigal T.H.D.A."/>
            <person name="Brescovit A.D."/>
            <person name="Santos A.J."/>
        </authorList>
    </citation>
    <scope>NUCLEOTIDE SEQUENCE</scope>
    <source>
        <tissue evidence="1">Shoot tissue taken approximately 20 cm above the soil surface</tissue>
    </source>
</reference>
<organism evidence="1">
    <name type="scientific">Arundo donax</name>
    <name type="common">Giant reed</name>
    <name type="synonym">Donax arundinaceus</name>
    <dbReference type="NCBI Taxonomy" id="35708"/>
    <lineage>
        <taxon>Eukaryota</taxon>
        <taxon>Viridiplantae</taxon>
        <taxon>Streptophyta</taxon>
        <taxon>Embryophyta</taxon>
        <taxon>Tracheophyta</taxon>
        <taxon>Spermatophyta</taxon>
        <taxon>Magnoliopsida</taxon>
        <taxon>Liliopsida</taxon>
        <taxon>Poales</taxon>
        <taxon>Poaceae</taxon>
        <taxon>PACMAD clade</taxon>
        <taxon>Arundinoideae</taxon>
        <taxon>Arundineae</taxon>
        <taxon>Arundo</taxon>
    </lineage>
</organism>
<name>A0A0A9HBG3_ARUDO</name>
<sequence length="30" mass="3398">MAPWKERLSLCALRAAAAAPGGRVRRRNYR</sequence>
<dbReference type="AlphaFoldDB" id="A0A0A9HBG3"/>